<evidence type="ECO:0000259" key="3">
    <source>
        <dbReference type="PROSITE" id="PS50033"/>
    </source>
</evidence>
<dbReference type="Gene3D" id="3.10.20.90">
    <property type="entry name" value="Phosphatidylinositol 3-kinase Catalytic Subunit, Chain A, domain 1"/>
    <property type="match status" value="1"/>
</dbReference>
<feature type="signal peptide" evidence="2">
    <location>
        <begin position="1"/>
        <end position="23"/>
    </location>
</feature>
<feature type="compositionally biased region" description="Low complexity" evidence="1">
    <location>
        <begin position="347"/>
        <end position="358"/>
    </location>
</feature>
<dbReference type="InterPro" id="IPR003903">
    <property type="entry name" value="UIM_dom"/>
</dbReference>
<dbReference type="Pfam" id="PF13899">
    <property type="entry name" value="Thioredoxin_7"/>
    <property type="match status" value="1"/>
</dbReference>
<feature type="chain" id="PRO_5046813450" description="UBX domain-containing protein" evidence="2">
    <location>
        <begin position="24"/>
        <end position="468"/>
    </location>
</feature>
<evidence type="ECO:0000256" key="2">
    <source>
        <dbReference type="SAM" id="SignalP"/>
    </source>
</evidence>
<dbReference type="Pfam" id="PF00789">
    <property type="entry name" value="UBX"/>
    <property type="match status" value="1"/>
</dbReference>
<dbReference type="SMART" id="SM00166">
    <property type="entry name" value="UBX"/>
    <property type="match status" value="1"/>
</dbReference>
<evidence type="ECO:0000313" key="4">
    <source>
        <dbReference type="EMBL" id="KAJ8301270.1"/>
    </source>
</evidence>
<dbReference type="PANTHER" id="PTHR23322:SF6">
    <property type="entry name" value="UBX DOMAIN-CONTAINING PROTEIN 7"/>
    <property type="match status" value="1"/>
</dbReference>
<dbReference type="CDD" id="cd14345">
    <property type="entry name" value="UBA_UBXD7"/>
    <property type="match status" value="1"/>
</dbReference>
<dbReference type="InterPro" id="IPR001012">
    <property type="entry name" value="UBX_dom"/>
</dbReference>
<comment type="caution">
    <text evidence="4">The sequence shown here is derived from an EMBL/GenBank/DDBJ whole genome shotgun (WGS) entry which is preliminary data.</text>
</comment>
<evidence type="ECO:0000256" key="1">
    <source>
        <dbReference type="SAM" id="MobiDB-lite"/>
    </source>
</evidence>
<proteinExistence type="predicted"/>
<accession>A0ABQ9ECP6</accession>
<dbReference type="InterPro" id="IPR029071">
    <property type="entry name" value="Ubiquitin-like_domsf"/>
</dbReference>
<dbReference type="SMART" id="SM00594">
    <property type="entry name" value="UAS"/>
    <property type="match status" value="1"/>
</dbReference>
<dbReference type="PROSITE" id="PS50033">
    <property type="entry name" value="UBX"/>
    <property type="match status" value="1"/>
</dbReference>
<dbReference type="PANTHER" id="PTHR23322">
    <property type="entry name" value="FAS-ASSOCIATED PROTEIN"/>
    <property type="match status" value="1"/>
</dbReference>
<dbReference type="Gene3D" id="3.40.30.10">
    <property type="entry name" value="Glutaredoxin"/>
    <property type="match status" value="1"/>
</dbReference>
<organism evidence="4 5">
    <name type="scientific">Tegillarca granosa</name>
    <name type="common">Malaysian cockle</name>
    <name type="synonym">Anadara granosa</name>
    <dbReference type="NCBI Taxonomy" id="220873"/>
    <lineage>
        <taxon>Eukaryota</taxon>
        <taxon>Metazoa</taxon>
        <taxon>Spiralia</taxon>
        <taxon>Lophotrochozoa</taxon>
        <taxon>Mollusca</taxon>
        <taxon>Bivalvia</taxon>
        <taxon>Autobranchia</taxon>
        <taxon>Pteriomorphia</taxon>
        <taxon>Arcoida</taxon>
        <taxon>Arcoidea</taxon>
        <taxon>Arcidae</taxon>
        <taxon>Tegillarca</taxon>
    </lineage>
</organism>
<dbReference type="InterPro" id="IPR036249">
    <property type="entry name" value="Thioredoxin-like_sf"/>
</dbReference>
<protein>
    <recommendedName>
        <fullName evidence="3">UBX domain-containing protein</fullName>
    </recommendedName>
</protein>
<feature type="compositionally biased region" description="Polar residues" evidence="1">
    <location>
        <begin position="249"/>
        <end position="258"/>
    </location>
</feature>
<reference evidence="4 5" key="1">
    <citation type="submission" date="2022-12" db="EMBL/GenBank/DDBJ databases">
        <title>Chromosome-level genome of Tegillarca granosa.</title>
        <authorList>
            <person name="Kim J."/>
        </authorList>
    </citation>
    <scope>NUCLEOTIDE SEQUENCE [LARGE SCALE GENOMIC DNA]</scope>
    <source>
        <strain evidence="4">Teg-2019</strain>
        <tissue evidence="4">Adductor muscle</tissue>
    </source>
</reference>
<gene>
    <name evidence="4" type="ORF">KUTeg_020257</name>
</gene>
<dbReference type="Pfam" id="PF14555">
    <property type="entry name" value="UBA_4"/>
    <property type="match status" value="1"/>
</dbReference>
<dbReference type="InterPro" id="IPR006577">
    <property type="entry name" value="UAS"/>
</dbReference>
<feature type="compositionally biased region" description="Acidic residues" evidence="1">
    <location>
        <begin position="303"/>
        <end position="322"/>
    </location>
</feature>
<dbReference type="PROSITE" id="PS50330">
    <property type="entry name" value="UIM"/>
    <property type="match status" value="1"/>
</dbReference>
<dbReference type="CDD" id="cd02958">
    <property type="entry name" value="UAS"/>
    <property type="match status" value="1"/>
</dbReference>
<dbReference type="Proteomes" id="UP001217089">
    <property type="component" value="Unassembled WGS sequence"/>
</dbReference>
<dbReference type="SUPFAM" id="SSF54236">
    <property type="entry name" value="Ubiquitin-like"/>
    <property type="match status" value="1"/>
</dbReference>
<keyword evidence="2" id="KW-0732">Signal</keyword>
<keyword evidence="5" id="KW-1185">Reference proteome</keyword>
<name>A0ABQ9ECP6_TEGGR</name>
<sequence length="468" mass="52500">MTRGSRILLLLHLSYNVCIFTGASKSVAKRLLEACNGNLELAIDMQMDGGGDNAPCDSLNAVASTSGGAMPTDEDDVRAPIPQKNETLVEDVPTYEIYHSSWLYFKVLGVGDGKPDRCLMDFGISKLKQGNKKKCYKEAHHLPNAREIGMTQNKWLMVNIQNVQEFVCQALNRDLWSHNSVKTIIKEHFIFWQVYHDSEEGSKFCQFYKIEKWPYVAILDPRTGENMISWNKLDPSLFSELVNEFLTENQFSDGSTGTSPPPAKRLKRESSIVDANEDDQLQAAIKASLQDDKQHRKTVVVDSESEIDSDDLETFTDSEDDSCPSPVKSKKSLKNDNKTVNSDLKENNSQNSNQISESCNTSISETEDIAGSSNSNNESGSSCKHSDNSNPQTSLMIRFPDGKRQQLSISCHSKLMALVLFVAENGFSNERYELVTNFPRRKLSYMDFDITIEDAGLHPQETVFVQAR</sequence>
<feature type="compositionally biased region" description="Low complexity" evidence="1">
    <location>
        <begin position="371"/>
        <end position="382"/>
    </location>
</feature>
<feature type="region of interest" description="Disordered" evidence="1">
    <location>
        <begin position="249"/>
        <end position="268"/>
    </location>
</feature>
<dbReference type="EMBL" id="JARBDR010000918">
    <property type="protein sequence ID" value="KAJ8301270.1"/>
    <property type="molecule type" value="Genomic_DNA"/>
</dbReference>
<dbReference type="CDD" id="cd01773">
    <property type="entry name" value="UBX_UBXN7"/>
    <property type="match status" value="1"/>
</dbReference>
<feature type="domain" description="UBX" evidence="3">
    <location>
        <begin position="388"/>
        <end position="465"/>
    </location>
</feature>
<dbReference type="InterPro" id="IPR050730">
    <property type="entry name" value="UBX_domain-protein"/>
</dbReference>
<evidence type="ECO:0000313" key="5">
    <source>
        <dbReference type="Proteomes" id="UP001217089"/>
    </source>
</evidence>
<dbReference type="SUPFAM" id="SSF52833">
    <property type="entry name" value="Thioredoxin-like"/>
    <property type="match status" value="1"/>
</dbReference>
<feature type="region of interest" description="Disordered" evidence="1">
    <location>
        <begin position="287"/>
        <end position="396"/>
    </location>
</feature>